<accession>A0A4R3Z0B4</accession>
<dbReference type="InterPro" id="IPR011044">
    <property type="entry name" value="Quino_amine_DH_bsu"/>
</dbReference>
<dbReference type="Proteomes" id="UP000295645">
    <property type="component" value="Unassembled WGS sequence"/>
</dbReference>
<proteinExistence type="predicted"/>
<evidence type="ECO:0008006" key="3">
    <source>
        <dbReference type="Google" id="ProtNLM"/>
    </source>
</evidence>
<evidence type="ECO:0000313" key="1">
    <source>
        <dbReference type="EMBL" id="TCV97638.1"/>
    </source>
</evidence>
<comment type="caution">
    <text evidence="1">The sequence shown here is derived from an EMBL/GenBank/DDBJ whole genome shotgun (WGS) entry which is preliminary data.</text>
</comment>
<sequence>MNLSFSGVLTGVMAAAMVTWGPVAPAQDAAPVSSAWKTVPAASVSDPDLVAVNLKDRIVVWNDARSTEAATEAWLLADVPFDKARKAVDTALKGFGDFDVSTENRSLADLPDAWDEVLLSRRADLRDALAKRSDLPKLTLALKEGVLTAEEVERRMDAARAVTTSAPQYRQSVDAYRVTYPEYYATQDRSYGLLRRSGSELVVHVFDVSAIFGHAATVVRISRADTFPNPDYAKQQAQRTVLSSPVQGKVTYGVVPAPLFEAVHAVLASANPGAAVQVASRPSFWMVPVKTKSGVPTMTLVPPQAGRLPIEAESIPWAAIANAQSSAISYAQDLIALPGGDLLLSVEVLGGGVFSSGVWRLYWQDGQWKETLVWQNKDIPRQLVLSADGHTVWFSSSPANTGDFTFYAYDVASQKVSTYKVNQVGARDAIKYQPWELSDGQWPVYFDHSYATKDAGPLGYQRFEAFQPTGKPPADGGAWSFQPTLKSARQVMMDVPMKGNTQIAPVRWRGQTSFWTEDASGIAELGASNGHVLRAFQVPQRFGTPDSNDATGGASWVPRALGSPEAGWIATGFVLSLTDDGSMPPKIEGKPDRSDRFVGMHVVNVKDGSVRLSALLGRADTLKAAARSANGRLLALGSNGVRAGPKVALWDMAKSQTSLQLTAPGRGELHALAFSWNGADLWALTTSGILHWRIPDALIDAASHGSFPDQSRD</sequence>
<dbReference type="Gene3D" id="2.130.10.10">
    <property type="entry name" value="YVTN repeat-like/Quinoprotein amine dehydrogenase"/>
    <property type="match status" value="1"/>
</dbReference>
<keyword evidence="2" id="KW-1185">Reference proteome</keyword>
<reference evidence="1 2" key="1">
    <citation type="submission" date="2019-03" db="EMBL/GenBank/DDBJ databases">
        <title>Above-ground endophytic microbial communities from plants in different locations in the United States.</title>
        <authorList>
            <person name="Frank C."/>
        </authorList>
    </citation>
    <scope>NUCLEOTIDE SEQUENCE [LARGE SCALE GENOMIC DNA]</scope>
    <source>
        <strain evidence="1 2">LP_13_YM</strain>
    </source>
</reference>
<evidence type="ECO:0000313" key="2">
    <source>
        <dbReference type="Proteomes" id="UP000295645"/>
    </source>
</evidence>
<dbReference type="SUPFAM" id="SSF50969">
    <property type="entry name" value="YVTN repeat-like/Quinoprotein amine dehydrogenase"/>
    <property type="match status" value="1"/>
</dbReference>
<dbReference type="InterPro" id="IPR015943">
    <property type="entry name" value="WD40/YVTN_repeat-like_dom_sf"/>
</dbReference>
<protein>
    <recommendedName>
        <fullName evidence="3">WD40 repeat protein</fullName>
    </recommendedName>
</protein>
<dbReference type="EMBL" id="SMCS01000001">
    <property type="protein sequence ID" value="TCV97638.1"/>
    <property type="molecule type" value="Genomic_DNA"/>
</dbReference>
<gene>
    <name evidence="1" type="ORF">EC912_101655</name>
</gene>
<name>A0A4R3Z0B4_9GAMM</name>
<dbReference type="AlphaFoldDB" id="A0A4R3Z0B4"/>
<organism evidence="1 2">
    <name type="scientific">Luteibacter rhizovicinus</name>
    <dbReference type="NCBI Taxonomy" id="242606"/>
    <lineage>
        <taxon>Bacteria</taxon>
        <taxon>Pseudomonadati</taxon>
        <taxon>Pseudomonadota</taxon>
        <taxon>Gammaproteobacteria</taxon>
        <taxon>Lysobacterales</taxon>
        <taxon>Rhodanobacteraceae</taxon>
        <taxon>Luteibacter</taxon>
    </lineage>
</organism>